<reference evidence="1 2" key="1">
    <citation type="submission" date="2018-05" db="EMBL/GenBank/DDBJ databases">
        <title>Freshwater and sediment microbial communities from various areas in North America, analyzing microbe dynamics in response to fracking.</title>
        <authorList>
            <person name="Lamendella R."/>
        </authorList>
    </citation>
    <scope>NUCLEOTIDE SEQUENCE [LARGE SCALE GENOMIC DNA]</scope>
    <source>
        <strain evidence="1 2">DB-3</strain>
    </source>
</reference>
<protein>
    <submittedName>
        <fullName evidence="1">Transposase</fullName>
    </submittedName>
</protein>
<comment type="caution">
    <text evidence="1">The sequence shown here is derived from an EMBL/GenBank/DDBJ whole genome shotgun (WGS) entry which is preliminary data.</text>
</comment>
<dbReference type="InterPro" id="IPR009057">
    <property type="entry name" value="Homeodomain-like_sf"/>
</dbReference>
<evidence type="ECO:0000313" key="1">
    <source>
        <dbReference type="EMBL" id="PWW37879.1"/>
    </source>
</evidence>
<dbReference type="RefSeq" id="WP_110000369.1">
    <property type="nucleotide sequence ID" value="NZ_QGTZ01000008.1"/>
</dbReference>
<evidence type="ECO:0000313" key="2">
    <source>
        <dbReference type="Proteomes" id="UP000247078"/>
    </source>
</evidence>
<name>A0A855XRQ0_9BACL</name>
<dbReference type="AlphaFoldDB" id="A0A855XRQ0"/>
<organism evidence="1 2">
    <name type="scientific">Paenibacillus pabuli</name>
    <dbReference type="NCBI Taxonomy" id="1472"/>
    <lineage>
        <taxon>Bacteria</taxon>
        <taxon>Bacillati</taxon>
        <taxon>Bacillota</taxon>
        <taxon>Bacilli</taxon>
        <taxon>Bacillales</taxon>
        <taxon>Paenibacillaceae</taxon>
        <taxon>Paenibacillus</taxon>
    </lineage>
</organism>
<dbReference type="EMBL" id="QGTZ01000008">
    <property type="protein sequence ID" value="PWW37879.1"/>
    <property type="molecule type" value="Genomic_DNA"/>
</dbReference>
<dbReference type="Proteomes" id="UP000247078">
    <property type="component" value="Unassembled WGS sequence"/>
</dbReference>
<proteinExistence type="predicted"/>
<dbReference type="SUPFAM" id="SSF46689">
    <property type="entry name" value="Homeodomain-like"/>
    <property type="match status" value="1"/>
</dbReference>
<gene>
    <name evidence="1" type="ORF">DET56_10872</name>
</gene>
<sequence>MNISNRIENELSKTSLPAYKQNCLQAIKYHLEGAHPNEISDKIGVSIRSVQRYIKDYTESSLKEQLYKRSPGNHNPISAKKIKALLNDLEKSPQDFGFVISKWSPKILVTHIERKFDIAISLEWCRKFLKKHSRNNSKEHEECSSEIKFKQFEQECKQLLKSGSSVWFFGQFYVGLRPLRKIAVQIARKSRVTAIFAMQMKLEEHGELTTMSSSNMIYLYSNRDHKIKEKWKEIFIRALKYEKNKKIFFFSPKSQYAKWAASFCLNEGKKKVKLNFFPKSYSSEGYLKDAKEDVFYELKKHKKTKVYLEENKRRYDKRFLTVTEYKAFKKILTKRSAN</sequence>
<accession>A0A855XRQ0</accession>